<evidence type="ECO:0000256" key="4">
    <source>
        <dbReference type="ARBA" id="ARBA00022490"/>
    </source>
</evidence>
<keyword evidence="8 13" id="KW-0862">Zinc</keyword>
<evidence type="ECO:0000256" key="9">
    <source>
        <dbReference type="ARBA" id="ARBA00022840"/>
    </source>
</evidence>
<keyword evidence="9 13" id="KW-0067">ATP-binding</keyword>
<keyword evidence="5 13" id="KW-0436">Ligase</keyword>
<evidence type="ECO:0000256" key="8">
    <source>
        <dbReference type="ARBA" id="ARBA00022833"/>
    </source>
</evidence>
<dbReference type="NCBIfam" id="TIGR00435">
    <property type="entry name" value="cysS"/>
    <property type="match status" value="1"/>
</dbReference>
<feature type="binding site" evidence="13">
    <location>
        <position position="232"/>
    </location>
    <ligand>
        <name>Zn(2+)</name>
        <dbReference type="ChEBI" id="CHEBI:29105"/>
    </ligand>
</feature>
<comment type="similarity">
    <text evidence="2 13">Belongs to the class-I aminoacyl-tRNA synthetase family.</text>
</comment>
<evidence type="ECO:0000256" key="3">
    <source>
        <dbReference type="ARBA" id="ARBA00011245"/>
    </source>
</evidence>
<dbReference type="InterPro" id="IPR015273">
    <property type="entry name" value="Cys-tRNA-synt_Ia_DALR"/>
</dbReference>
<dbReference type="GO" id="GO:0006423">
    <property type="term" value="P:cysteinyl-tRNA aminoacylation"/>
    <property type="evidence" value="ECO:0007669"/>
    <property type="project" value="UniProtKB-UniRule"/>
</dbReference>
<keyword evidence="4 13" id="KW-0963">Cytoplasm</keyword>
<keyword evidence="10 13" id="KW-0648">Protein biosynthesis</keyword>
<dbReference type="EMBL" id="VUMN01000013">
    <property type="protein sequence ID" value="MSS58604.1"/>
    <property type="molecule type" value="Genomic_DNA"/>
</dbReference>
<dbReference type="EC" id="6.1.1.16" evidence="13"/>
<evidence type="ECO:0000256" key="13">
    <source>
        <dbReference type="HAMAP-Rule" id="MF_00041"/>
    </source>
</evidence>
<accession>A0A7X2NS76</accession>
<feature type="short sequence motif" description="'KMSKS' region" evidence="13">
    <location>
        <begin position="264"/>
        <end position="268"/>
    </location>
</feature>
<dbReference type="PRINTS" id="PR00983">
    <property type="entry name" value="TRNASYNTHCYS"/>
</dbReference>
<dbReference type="Pfam" id="PF01406">
    <property type="entry name" value="tRNA-synt_1e"/>
    <property type="match status" value="1"/>
</dbReference>
<keyword evidence="7 13" id="KW-0547">Nucleotide-binding</keyword>
<name>A0A7X2NS76_9FIRM</name>
<keyword evidence="16" id="KW-1185">Reference proteome</keyword>
<feature type="binding site" evidence="13">
    <location>
        <position position="236"/>
    </location>
    <ligand>
        <name>Zn(2+)</name>
        <dbReference type="ChEBI" id="CHEBI:29105"/>
    </ligand>
</feature>
<gene>
    <name evidence="13" type="primary">cysS</name>
    <name evidence="15" type="ORF">FYJ51_06760</name>
</gene>
<dbReference type="Gene3D" id="1.20.120.1910">
    <property type="entry name" value="Cysteine-tRNA ligase, C-terminal anti-codon recognition domain"/>
    <property type="match status" value="1"/>
</dbReference>
<feature type="short sequence motif" description="'HIGH' region" evidence="13">
    <location>
        <begin position="29"/>
        <end position="39"/>
    </location>
</feature>
<comment type="caution">
    <text evidence="15">The sequence shown here is derived from an EMBL/GenBank/DDBJ whole genome shotgun (WGS) entry which is preliminary data.</text>
</comment>
<sequence>MRLYNTKDLQVEEFKPIHEGHVDMYVCGPTVYNYAHIGNARPMVVFDVLKRLFEAEGYTVKYVSNFTDVDDKIINKAIEENVSESVITDRYIKAYQDLRKQLNTELPDVTPRVTETMDGIISFIADLVKAGAAYVADNGDVYYSVDSDPKYGEISHQKLDYLEAGARIDVNEGKKNPYDFALWKKTDKGIQWDSPWGKGRPGWHTECVVMINQNLGEKIDIHGGGADLRFPHHENECAQQESLHHNTLANYWVHNAMININGEKMSKSLGNTLWAKDVLDRLGTNLTRWLMSSVHYRKELNFSEETIETARKELEKVLTPIRQYDIKSQLVKEAEPKEYDEASWRAFLDQMDDDMNTPNAYTVIFETVRKLNSMLRTREPDWKEAGKLRNSVVKMLDILGIRVETPVVSEEDRKLFAKWNDAKQAKDFAAADGYRAELMAKGLL</sequence>
<dbReference type="PANTHER" id="PTHR10890">
    <property type="entry name" value="CYSTEINYL-TRNA SYNTHETASE"/>
    <property type="match status" value="1"/>
</dbReference>
<feature type="binding site" evidence="13">
    <location>
        <position position="267"/>
    </location>
    <ligand>
        <name>ATP</name>
        <dbReference type="ChEBI" id="CHEBI:30616"/>
    </ligand>
</feature>
<dbReference type="SMART" id="SM00840">
    <property type="entry name" value="DALR_2"/>
    <property type="match status" value="1"/>
</dbReference>
<evidence type="ECO:0000256" key="10">
    <source>
        <dbReference type="ARBA" id="ARBA00022917"/>
    </source>
</evidence>
<evidence type="ECO:0000313" key="16">
    <source>
        <dbReference type="Proteomes" id="UP000461880"/>
    </source>
</evidence>
<reference evidence="15 16" key="1">
    <citation type="submission" date="2019-08" db="EMBL/GenBank/DDBJ databases">
        <title>In-depth cultivation of the pig gut microbiome towards novel bacterial diversity and tailored functional studies.</title>
        <authorList>
            <person name="Wylensek D."/>
            <person name="Hitch T.C.A."/>
            <person name="Clavel T."/>
        </authorList>
    </citation>
    <scope>NUCLEOTIDE SEQUENCE [LARGE SCALE GENOMIC DNA]</scope>
    <source>
        <strain evidence="15 16">Oil+RF-744-GAM-WT-6</strain>
    </source>
</reference>
<evidence type="ECO:0000256" key="12">
    <source>
        <dbReference type="ARBA" id="ARBA00047398"/>
    </source>
</evidence>
<protein>
    <recommendedName>
        <fullName evidence="13">Cysteine--tRNA ligase</fullName>
        <ecNumber evidence="13">6.1.1.16</ecNumber>
    </recommendedName>
    <alternativeName>
        <fullName evidence="13">Cysteinyl-tRNA synthetase</fullName>
        <shortName evidence="13">CysRS</shortName>
    </alternativeName>
</protein>
<keyword evidence="6 13" id="KW-0479">Metal-binding</keyword>
<feature type="binding site" evidence="13">
    <location>
        <position position="207"/>
    </location>
    <ligand>
        <name>Zn(2+)</name>
        <dbReference type="ChEBI" id="CHEBI:29105"/>
    </ligand>
</feature>
<evidence type="ECO:0000313" key="15">
    <source>
        <dbReference type="EMBL" id="MSS58604.1"/>
    </source>
</evidence>
<evidence type="ECO:0000256" key="1">
    <source>
        <dbReference type="ARBA" id="ARBA00004496"/>
    </source>
</evidence>
<dbReference type="SUPFAM" id="SSF52374">
    <property type="entry name" value="Nucleotidylyl transferase"/>
    <property type="match status" value="1"/>
</dbReference>
<dbReference type="GO" id="GO:0008270">
    <property type="term" value="F:zinc ion binding"/>
    <property type="evidence" value="ECO:0007669"/>
    <property type="project" value="UniProtKB-UniRule"/>
</dbReference>
<dbReference type="GO" id="GO:0005829">
    <property type="term" value="C:cytosol"/>
    <property type="evidence" value="ECO:0007669"/>
    <property type="project" value="TreeGrafter"/>
</dbReference>
<dbReference type="InterPro" id="IPR032678">
    <property type="entry name" value="tRNA-synt_1_cat_dom"/>
</dbReference>
<evidence type="ECO:0000256" key="7">
    <source>
        <dbReference type="ARBA" id="ARBA00022741"/>
    </source>
</evidence>
<dbReference type="InterPro" id="IPR015803">
    <property type="entry name" value="Cys-tRNA-ligase"/>
</dbReference>
<comment type="subcellular location">
    <subcellularLocation>
        <location evidence="1 13">Cytoplasm</location>
    </subcellularLocation>
</comment>
<comment type="catalytic activity">
    <reaction evidence="12 13">
        <text>tRNA(Cys) + L-cysteine + ATP = L-cysteinyl-tRNA(Cys) + AMP + diphosphate</text>
        <dbReference type="Rhea" id="RHEA:17773"/>
        <dbReference type="Rhea" id="RHEA-COMP:9661"/>
        <dbReference type="Rhea" id="RHEA-COMP:9679"/>
        <dbReference type="ChEBI" id="CHEBI:30616"/>
        <dbReference type="ChEBI" id="CHEBI:33019"/>
        <dbReference type="ChEBI" id="CHEBI:35235"/>
        <dbReference type="ChEBI" id="CHEBI:78442"/>
        <dbReference type="ChEBI" id="CHEBI:78517"/>
        <dbReference type="ChEBI" id="CHEBI:456215"/>
        <dbReference type="EC" id="6.1.1.16"/>
    </reaction>
</comment>
<dbReference type="AlphaFoldDB" id="A0A7X2NS76"/>
<dbReference type="GO" id="GO:0004817">
    <property type="term" value="F:cysteine-tRNA ligase activity"/>
    <property type="evidence" value="ECO:0007669"/>
    <property type="project" value="UniProtKB-UniRule"/>
</dbReference>
<evidence type="ECO:0000256" key="6">
    <source>
        <dbReference type="ARBA" id="ARBA00022723"/>
    </source>
</evidence>
<dbReference type="InterPro" id="IPR014729">
    <property type="entry name" value="Rossmann-like_a/b/a_fold"/>
</dbReference>
<evidence type="ECO:0000256" key="5">
    <source>
        <dbReference type="ARBA" id="ARBA00022598"/>
    </source>
</evidence>
<proteinExistence type="inferred from homology"/>
<dbReference type="Gene3D" id="3.40.50.620">
    <property type="entry name" value="HUPs"/>
    <property type="match status" value="1"/>
</dbReference>
<evidence type="ECO:0000256" key="11">
    <source>
        <dbReference type="ARBA" id="ARBA00023146"/>
    </source>
</evidence>
<keyword evidence="11 13" id="KW-0030">Aminoacyl-tRNA synthetase</keyword>
<dbReference type="PANTHER" id="PTHR10890:SF3">
    <property type="entry name" value="CYSTEINE--TRNA LIGASE, CYTOPLASMIC"/>
    <property type="match status" value="1"/>
</dbReference>
<feature type="domain" description="Cysteinyl-tRNA synthetase class Ia DALR" evidence="14">
    <location>
        <begin position="346"/>
        <end position="413"/>
    </location>
</feature>
<comment type="cofactor">
    <cofactor evidence="13">
        <name>Zn(2+)</name>
        <dbReference type="ChEBI" id="CHEBI:29105"/>
    </cofactor>
    <text evidence="13">Binds 1 zinc ion per subunit.</text>
</comment>
<feature type="binding site" evidence="13">
    <location>
        <position position="27"/>
    </location>
    <ligand>
        <name>Zn(2+)</name>
        <dbReference type="ChEBI" id="CHEBI:29105"/>
    </ligand>
</feature>
<dbReference type="HAMAP" id="MF_00041">
    <property type="entry name" value="Cys_tRNA_synth"/>
    <property type="match status" value="1"/>
</dbReference>
<organism evidence="15 16">
    <name type="scientific">Stecheria intestinalis</name>
    <dbReference type="NCBI Taxonomy" id="2606630"/>
    <lineage>
        <taxon>Bacteria</taxon>
        <taxon>Bacillati</taxon>
        <taxon>Bacillota</taxon>
        <taxon>Erysipelotrichia</taxon>
        <taxon>Erysipelotrichales</taxon>
        <taxon>Erysipelotrichaceae</taxon>
        <taxon>Stecheria</taxon>
    </lineage>
</organism>
<dbReference type="InterPro" id="IPR009080">
    <property type="entry name" value="tRNAsynth_Ia_anticodon-bd"/>
</dbReference>
<dbReference type="CDD" id="cd00672">
    <property type="entry name" value="CysRS_core"/>
    <property type="match status" value="1"/>
</dbReference>
<dbReference type="RefSeq" id="WP_328597268.1">
    <property type="nucleotide sequence ID" value="NZ_VUMN01000013.1"/>
</dbReference>
<evidence type="ECO:0000256" key="2">
    <source>
        <dbReference type="ARBA" id="ARBA00005594"/>
    </source>
</evidence>
<dbReference type="Pfam" id="PF09190">
    <property type="entry name" value="DALR_2"/>
    <property type="match status" value="1"/>
</dbReference>
<dbReference type="SUPFAM" id="SSF47323">
    <property type="entry name" value="Anticodon-binding domain of a subclass of class I aminoacyl-tRNA synthetases"/>
    <property type="match status" value="1"/>
</dbReference>
<dbReference type="GO" id="GO:0005524">
    <property type="term" value="F:ATP binding"/>
    <property type="evidence" value="ECO:0007669"/>
    <property type="project" value="UniProtKB-UniRule"/>
</dbReference>
<dbReference type="Proteomes" id="UP000461880">
    <property type="component" value="Unassembled WGS sequence"/>
</dbReference>
<evidence type="ECO:0000259" key="14">
    <source>
        <dbReference type="SMART" id="SM00840"/>
    </source>
</evidence>
<dbReference type="InterPro" id="IPR024909">
    <property type="entry name" value="Cys-tRNA/MSH_ligase"/>
</dbReference>
<comment type="subunit">
    <text evidence="3 13">Monomer.</text>
</comment>